<evidence type="ECO:0000259" key="1">
    <source>
        <dbReference type="PROSITE" id="PS51704"/>
    </source>
</evidence>
<dbReference type="GO" id="GO:0006629">
    <property type="term" value="P:lipid metabolic process"/>
    <property type="evidence" value="ECO:0007669"/>
    <property type="project" value="InterPro"/>
</dbReference>
<keyword evidence="3" id="KW-1185">Reference proteome</keyword>
<dbReference type="KEGG" id="vpy:HZI73_07430"/>
<feature type="domain" description="GP-PDE" evidence="1">
    <location>
        <begin position="59"/>
        <end position="321"/>
    </location>
</feature>
<dbReference type="PANTHER" id="PTHR43805:SF1">
    <property type="entry name" value="GP-PDE DOMAIN-CONTAINING PROTEIN"/>
    <property type="match status" value="1"/>
</dbReference>
<organism evidence="2 3">
    <name type="scientific">Vallitalea pronyensis</name>
    <dbReference type="NCBI Taxonomy" id="1348613"/>
    <lineage>
        <taxon>Bacteria</taxon>
        <taxon>Bacillati</taxon>
        <taxon>Bacillota</taxon>
        <taxon>Clostridia</taxon>
        <taxon>Lachnospirales</taxon>
        <taxon>Vallitaleaceae</taxon>
        <taxon>Vallitalea</taxon>
    </lineage>
</organism>
<protein>
    <submittedName>
        <fullName evidence="2">Glycerophosphodiester phosphodiesterase</fullName>
    </submittedName>
</protein>
<sequence>MKKIKKRWKFLIAFVIFVMLVWLNNTNLFSDKTGTHKWLAHRGLAQTFDISEVEWDTNTAAIIYEPEHHYLENTLESMIKAFEHGAHMVECDIQRTKDNQLAVFHDSDLAMRTNGSGMVKDKTMDALKQLDIGYGYTADGGETYPFRGKGVGLMPELTEVLEQFPDQALLIDLKDGDLETAKILWTYLKDKPPERLNQINVYGSHGSMLYLREQSNTLRVLSKKKLKQALLQYELIGWTGYVPKAIHNMELHIPLTYAKYLWGWPHKFVERMNAVNTTVVIVEGNGKWSEGFDSKESLEKIPKGFTGYIWTNRIDRVGPIGGNE</sequence>
<dbReference type="PANTHER" id="PTHR43805">
    <property type="entry name" value="GLYCEROPHOSPHORYL DIESTER PHOSPHODIESTERASE"/>
    <property type="match status" value="1"/>
</dbReference>
<dbReference type="GO" id="GO:0008081">
    <property type="term" value="F:phosphoric diester hydrolase activity"/>
    <property type="evidence" value="ECO:0007669"/>
    <property type="project" value="InterPro"/>
</dbReference>
<proteinExistence type="predicted"/>
<dbReference type="InterPro" id="IPR017946">
    <property type="entry name" value="PLC-like_Pdiesterase_TIM-brl"/>
</dbReference>
<evidence type="ECO:0000313" key="3">
    <source>
        <dbReference type="Proteomes" id="UP000683246"/>
    </source>
</evidence>
<gene>
    <name evidence="2" type="ORF">HZI73_07430</name>
</gene>
<dbReference type="Pfam" id="PF03009">
    <property type="entry name" value="GDPD"/>
    <property type="match status" value="1"/>
</dbReference>
<evidence type="ECO:0000313" key="2">
    <source>
        <dbReference type="EMBL" id="QUI22142.1"/>
    </source>
</evidence>
<accession>A0A8J8MHX2</accession>
<dbReference type="EMBL" id="CP058649">
    <property type="protein sequence ID" value="QUI22142.1"/>
    <property type="molecule type" value="Genomic_DNA"/>
</dbReference>
<dbReference type="Gene3D" id="3.20.20.190">
    <property type="entry name" value="Phosphatidylinositol (PI) phosphodiesterase"/>
    <property type="match status" value="1"/>
</dbReference>
<dbReference type="Proteomes" id="UP000683246">
    <property type="component" value="Chromosome"/>
</dbReference>
<dbReference type="InterPro" id="IPR030395">
    <property type="entry name" value="GP_PDE_dom"/>
</dbReference>
<dbReference type="PROSITE" id="PS51704">
    <property type="entry name" value="GP_PDE"/>
    <property type="match status" value="1"/>
</dbReference>
<dbReference type="AlphaFoldDB" id="A0A8J8MHX2"/>
<reference evidence="2" key="1">
    <citation type="submission" date="2020-07" db="EMBL/GenBank/DDBJ databases">
        <title>Vallitalea pronyensis genome.</title>
        <authorList>
            <person name="Postec A."/>
        </authorList>
    </citation>
    <scope>NUCLEOTIDE SEQUENCE</scope>
    <source>
        <strain evidence="2">FatNI3</strain>
    </source>
</reference>
<dbReference type="RefSeq" id="WP_212697620.1">
    <property type="nucleotide sequence ID" value="NZ_CP058649.1"/>
</dbReference>
<dbReference type="SUPFAM" id="SSF51695">
    <property type="entry name" value="PLC-like phosphodiesterases"/>
    <property type="match status" value="1"/>
</dbReference>
<name>A0A8J8MHX2_9FIRM</name>